<sequence length="137" mass="15937">MKEYIWKSICLNELNFDDMKEHVICESDSIFYTPTTIPEQCITTALNCVMEELNGTVRHECTDKQGYINRTLDFLNTIITKRKTGHALIDSTECDCHKWPQTPLAMFLNETRTLLQLHCTEVKRDLQRLHQGTSQEA</sequence>
<organism evidence="1 2">
    <name type="scientific">Scortum barcoo</name>
    <name type="common">barcoo grunter</name>
    <dbReference type="NCBI Taxonomy" id="214431"/>
    <lineage>
        <taxon>Eukaryota</taxon>
        <taxon>Metazoa</taxon>
        <taxon>Chordata</taxon>
        <taxon>Craniata</taxon>
        <taxon>Vertebrata</taxon>
        <taxon>Euteleostomi</taxon>
        <taxon>Actinopterygii</taxon>
        <taxon>Neopterygii</taxon>
        <taxon>Teleostei</taxon>
        <taxon>Neoteleostei</taxon>
        <taxon>Acanthomorphata</taxon>
        <taxon>Eupercaria</taxon>
        <taxon>Centrarchiformes</taxon>
        <taxon>Terapontoidei</taxon>
        <taxon>Terapontidae</taxon>
        <taxon>Scortum</taxon>
    </lineage>
</organism>
<comment type="caution">
    <text evidence="1">The sequence shown here is derived from an EMBL/GenBank/DDBJ whole genome shotgun (WGS) entry which is preliminary data.</text>
</comment>
<name>A0ACB8V966_9TELE</name>
<keyword evidence="2" id="KW-1185">Reference proteome</keyword>
<dbReference type="EMBL" id="CM041554">
    <property type="protein sequence ID" value="KAI3351068.1"/>
    <property type="molecule type" value="Genomic_DNA"/>
</dbReference>
<protein>
    <submittedName>
        <fullName evidence="1">Uncharacterized protein</fullName>
    </submittedName>
</protein>
<gene>
    <name evidence="1" type="ORF">L3Q82_005635</name>
</gene>
<proteinExistence type="predicted"/>
<accession>A0ACB8V966</accession>
<evidence type="ECO:0000313" key="1">
    <source>
        <dbReference type="EMBL" id="KAI3351068.1"/>
    </source>
</evidence>
<reference evidence="1" key="1">
    <citation type="submission" date="2022-04" db="EMBL/GenBank/DDBJ databases">
        <title>Jade perch genome.</title>
        <authorList>
            <person name="Chao B."/>
        </authorList>
    </citation>
    <scope>NUCLEOTIDE SEQUENCE</scope>
    <source>
        <strain evidence="1">CB-2022</strain>
    </source>
</reference>
<dbReference type="Proteomes" id="UP000831701">
    <property type="component" value="Chromosome 24"/>
</dbReference>
<evidence type="ECO:0000313" key="2">
    <source>
        <dbReference type="Proteomes" id="UP000831701"/>
    </source>
</evidence>